<dbReference type="Proteomes" id="UP000015104">
    <property type="component" value="Unassembled WGS sequence"/>
</dbReference>
<dbReference type="HOGENOM" id="CLU_3413344_0_0_1"/>
<accession>T1K2I0</accession>
<keyword evidence="2" id="KW-1185">Reference proteome</keyword>
<protein>
    <submittedName>
        <fullName evidence="1">Uncharacterized protein</fullName>
    </submittedName>
</protein>
<evidence type="ECO:0000313" key="1">
    <source>
        <dbReference type="EnsemblMetazoa" id="tetur04g05090.1"/>
    </source>
</evidence>
<evidence type="ECO:0000313" key="2">
    <source>
        <dbReference type="Proteomes" id="UP000015104"/>
    </source>
</evidence>
<proteinExistence type="predicted"/>
<dbReference type="AlphaFoldDB" id="T1K2I0"/>
<sequence length="28" mass="3284">MLILRMKGVTFTFGADFVSKFLNRHQIL</sequence>
<organism evidence="1 2">
    <name type="scientific">Tetranychus urticae</name>
    <name type="common">Two-spotted spider mite</name>
    <dbReference type="NCBI Taxonomy" id="32264"/>
    <lineage>
        <taxon>Eukaryota</taxon>
        <taxon>Metazoa</taxon>
        <taxon>Ecdysozoa</taxon>
        <taxon>Arthropoda</taxon>
        <taxon>Chelicerata</taxon>
        <taxon>Arachnida</taxon>
        <taxon>Acari</taxon>
        <taxon>Acariformes</taxon>
        <taxon>Trombidiformes</taxon>
        <taxon>Prostigmata</taxon>
        <taxon>Eleutherengona</taxon>
        <taxon>Raphignathae</taxon>
        <taxon>Tetranychoidea</taxon>
        <taxon>Tetranychidae</taxon>
        <taxon>Tetranychus</taxon>
    </lineage>
</organism>
<reference evidence="2" key="1">
    <citation type="submission" date="2011-08" db="EMBL/GenBank/DDBJ databases">
        <authorList>
            <person name="Rombauts S."/>
        </authorList>
    </citation>
    <scope>NUCLEOTIDE SEQUENCE</scope>
    <source>
        <strain evidence="2">London</strain>
    </source>
</reference>
<reference evidence="1" key="2">
    <citation type="submission" date="2015-06" db="UniProtKB">
        <authorList>
            <consortium name="EnsemblMetazoa"/>
        </authorList>
    </citation>
    <scope>IDENTIFICATION</scope>
</reference>
<dbReference type="EMBL" id="CAEY01001362">
    <property type="status" value="NOT_ANNOTATED_CDS"/>
    <property type="molecule type" value="Genomic_DNA"/>
</dbReference>
<name>T1K2I0_TETUR</name>
<dbReference type="EnsemblMetazoa" id="tetur04g05090.1">
    <property type="protein sequence ID" value="tetur04g05090.1"/>
    <property type="gene ID" value="tetur04g05090"/>
</dbReference>